<evidence type="ECO:0000259" key="1">
    <source>
        <dbReference type="Pfam" id="PF09860"/>
    </source>
</evidence>
<dbReference type="OrthoDB" id="529288at2"/>
<accession>A0A1R4ET41</accession>
<dbReference type="RefSeq" id="WP_086990167.1">
    <property type="nucleotide sequence ID" value="NZ_FUHU01000003.1"/>
</dbReference>
<evidence type="ECO:0000313" key="2">
    <source>
        <dbReference type="EMBL" id="SJM46820.1"/>
    </source>
</evidence>
<feature type="domain" description="DUF2087" evidence="1">
    <location>
        <begin position="93"/>
        <end position="162"/>
    </location>
</feature>
<reference evidence="2 3" key="1">
    <citation type="submission" date="2017-02" db="EMBL/GenBank/DDBJ databases">
        <authorList>
            <person name="Peterson S.W."/>
        </authorList>
    </citation>
    <scope>NUCLEOTIDE SEQUENCE [LARGE SCALE GENOMIC DNA]</scope>
    <source>
        <strain evidence="2 3">LMG 22410</strain>
    </source>
</reference>
<dbReference type="AlphaFoldDB" id="A0A1R4ET41"/>
<protein>
    <recommendedName>
        <fullName evidence="1">DUF2087 domain-containing protein</fullName>
    </recommendedName>
</protein>
<dbReference type="EMBL" id="FUHU01000003">
    <property type="protein sequence ID" value="SJM46820.1"/>
    <property type="molecule type" value="Genomic_DNA"/>
</dbReference>
<sequence length="163" mass="18269">MPEAAAREGRIRQLLATLADTERRRMFARLVLADDGIETDALSTKERRHLDALVRAGLAELDGDRARASDAFSPLLTKKRAATGMDRFVRDGRIETWPAKPDDRTAVMRWAAERALQPGEQVDEQTVTERLGALWRDPATLRRDLVDNGLLERAADGSSYWLA</sequence>
<evidence type="ECO:0000313" key="3">
    <source>
        <dbReference type="Proteomes" id="UP000195787"/>
    </source>
</evidence>
<dbReference type="Pfam" id="PF09860">
    <property type="entry name" value="DUF2087"/>
    <property type="match status" value="1"/>
</dbReference>
<dbReference type="InterPro" id="IPR018656">
    <property type="entry name" value="DUF2087"/>
</dbReference>
<proteinExistence type="predicted"/>
<dbReference type="GeneID" id="303171740"/>
<keyword evidence="3" id="KW-1185">Reference proteome</keyword>
<organism evidence="2 3">
    <name type="scientific">Agrococcus casei LMG 22410</name>
    <dbReference type="NCBI Taxonomy" id="1255656"/>
    <lineage>
        <taxon>Bacteria</taxon>
        <taxon>Bacillati</taxon>
        <taxon>Actinomycetota</taxon>
        <taxon>Actinomycetes</taxon>
        <taxon>Micrococcales</taxon>
        <taxon>Microbacteriaceae</taxon>
        <taxon>Agrococcus</taxon>
    </lineage>
</organism>
<gene>
    <name evidence="2" type="ORF">CZ674_00765</name>
</gene>
<name>A0A1R4ET41_9MICO</name>
<dbReference type="Proteomes" id="UP000195787">
    <property type="component" value="Unassembled WGS sequence"/>
</dbReference>